<evidence type="ECO:0000313" key="7">
    <source>
        <dbReference type="EMBL" id="HED10493.1"/>
    </source>
</evidence>
<comment type="caution">
    <text evidence="7">The sequence shown here is derived from an EMBL/GenBank/DDBJ whole genome shotgun (WGS) entry which is preliminary data.</text>
</comment>
<evidence type="ECO:0000259" key="6">
    <source>
        <dbReference type="Pfam" id="PF16889"/>
    </source>
</evidence>
<evidence type="ECO:0000259" key="5">
    <source>
        <dbReference type="Pfam" id="PF07940"/>
    </source>
</evidence>
<protein>
    <submittedName>
        <fullName evidence="7">Alginate lyase family protein</fullName>
    </submittedName>
</protein>
<dbReference type="AlphaFoldDB" id="A0A7V1LM22"/>
<gene>
    <name evidence="7" type="ORF">ENJ10_07375</name>
</gene>
<comment type="subcellular location">
    <subcellularLocation>
        <location evidence="1">Periplasm</location>
    </subcellularLocation>
</comment>
<dbReference type="Pfam" id="PF16889">
    <property type="entry name" value="Hepar_II_III_N"/>
    <property type="match status" value="1"/>
</dbReference>
<dbReference type="SUPFAM" id="SSF48230">
    <property type="entry name" value="Chondroitin AC/alginate lyase"/>
    <property type="match status" value="1"/>
</dbReference>
<dbReference type="PANTHER" id="PTHR39210">
    <property type="entry name" value="HEPARIN-SULFATE LYASE"/>
    <property type="match status" value="1"/>
</dbReference>
<keyword evidence="2" id="KW-0732">Signal</keyword>
<feature type="domain" description="Heparinase II/III-like C-terminal" evidence="5">
    <location>
        <begin position="434"/>
        <end position="673"/>
    </location>
</feature>
<dbReference type="PANTHER" id="PTHR39210:SF1">
    <property type="entry name" value="HEPARIN-SULFATE LYASE"/>
    <property type="match status" value="1"/>
</dbReference>
<evidence type="ECO:0000256" key="3">
    <source>
        <dbReference type="ARBA" id="ARBA00022764"/>
    </source>
</evidence>
<evidence type="ECO:0000256" key="1">
    <source>
        <dbReference type="ARBA" id="ARBA00004418"/>
    </source>
</evidence>
<feature type="domain" description="Heparin-sulfate lyase N-terminal" evidence="6">
    <location>
        <begin position="103"/>
        <end position="370"/>
    </location>
</feature>
<keyword evidence="4 7" id="KW-0456">Lyase</keyword>
<dbReference type="GO" id="GO:0016829">
    <property type="term" value="F:lyase activity"/>
    <property type="evidence" value="ECO:0007669"/>
    <property type="project" value="UniProtKB-KW"/>
</dbReference>
<dbReference type="Pfam" id="PF07940">
    <property type="entry name" value="Hepar_II_III_C"/>
    <property type="match status" value="1"/>
</dbReference>
<evidence type="ECO:0000256" key="2">
    <source>
        <dbReference type="ARBA" id="ARBA00022729"/>
    </source>
</evidence>
<sequence>MVGKLKKIFRMSPGEILFRIGEQIRIRREKAHAQKELHKVLQPEFDFFDPGHPRLFERYRSTAVHELWEEKEFARKLSEPLSREKKERFLKDYGDEVEKSVRRADLFLEHRFSFLGVSFTLPDPIPWQSDPLTLAPYPQGFYRDIDIFTNKNAGDIKHVWEVNRLQFLIELAKTGWLTGEEKYILKMEEWLLDWIEKNPYKQGVAWASALEVGVRVTALIWTLEFYRATERPKPYVVAALLKLIYLSGTYLYENLSIYFSPYNHLIGEAAGLFLAGYLFPGFRDAQKWEKRAWQVLVDQIEKQFHPDGASVEQASFYHHFTLGFYLQAMAVKGLNGETVPDRMARRVEKALEFSAYITKPDGDMPHLGDIDDARSIYFGDPTHWNFDAWRAIGAVWFDRSDFKHRLERLPEEAFWLLSGADIQKYQRITAGPPGETALWLKESGYAIFRNHFGPDGHYSHMDCGPIAHGVYYDNTPSAAHGHADELAIELACFGESHLIDPGFSNYRGDFNWHSYFRSTAAHNTIEINGRSQAKQGGILVWSRAPRFKQLAFLKDEGVKAFCGEHYGYENEAGSPVHRRYMAFVDDAFWLVIDFIYSARGQTEKVDMAEHLHFAPDKELAIDAENQKITSRGRQSVLEIFFEDTAGEEPAVTLARGGDTPDEGWVSPTYRATTPAPLVKIRQQATLPWQSLKIYMPAGKNGPNPQLLREAAREWRLILENGSYRISQQLSRDNNGGELRVVRERDDLSFTVNVNSGTDKLFQI</sequence>
<dbReference type="Gene3D" id="1.50.10.100">
    <property type="entry name" value="Chondroitin AC/alginate lyase"/>
    <property type="match status" value="1"/>
</dbReference>
<keyword evidence="3" id="KW-0574">Periplasm</keyword>
<proteinExistence type="predicted"/>
<dbReference type="Proteomes" id="UP000886005">
    <property type="component" value="Unassembled WGS sequence"/>
</dbReference>
<evidence type="ECO:0000256" key="4">
    <source>
        <dbReference type="ARBA" id="ARBA00023239"/>
    </source>
</evidence>
<dbReference type="InterPro" id="IPR008929">
    <property type="entry name" value="Chondroitin_lyas"/>
</dbReference>
<dbReference type="InterPro" id="IPR012480">
    <property type="entry name" value="Hepar_II_III_C"/>
</dbReference>
<dbReference type="InterPro" id="IPR031680">
    <property type="entry name" value="Hepar_II_III_N"/>
</dbReference>
<name>A0A7V1LM22_CALAY</name>
<dbReference type="EMBL" id="DRLD01000205">
    <property type="protein sequence ID" value="HED10493.1"/>
    <property type="molecule type" value="Genomic_DNA"/>
</dbReference>
<organism evidence="7">
    <name type="scientific">Caldithrix abyssi</name>
    <dbReference type="NCBI Taxonomy" id="187145"/>
    <lineage>
        <taxon>Bacteria</taxon>
        <taxon>Pseudomonadati</taxon>
        <taxon>Calditrichota</taxon>
        <taxon>Calditrichia</taxon>
        <taxon>Calditrichales</taxon>
        <taxon>Calditrichaceae</taxon>
        <taxon>Caldithrix</taxon>
    </lineage>
</organism>
<dbReference type="Gene3D" id="2.70.98.70">
    <property type="match status" value="1"/>
</dbReference>
<accession>A0A7V1LM22</accession>
<dbReference type="GO" id="GO:0042597">
    <property type="term" value="C:periplasmic space"/>
    <property type="evidence" value="ECO:0007669"/>
    <property type="project" value="UniProtKB-SubCell"/>
</dbReference>
<reference evidence="7" key="1">
    <citation type="journal article" date="2020" name="mSystems">
        <title>Genome- and Community-Level Interaction Insights into Carbon Utilization and Element Cycling Functions of Hydrothermarchaeota in Hydrothermal Sediment.</title>
        <authorList>
            <person name="Zhou Z."/>
            <person name="Liu Y."/>
            <person name="Xu W."/>
            <person name="Pan J."/>
            <person name="Luo Z.H."/>
            <person name="Li M."/>
        </authorList>
    </citation>
    <scope>NUCLEOTIDE SEQUENCE [LARGE SCALE GENOMIC DNA]</scope>
    <source>
        <strain evidence="7">HyVt-456</strain>
    </source>
</reference>